<dbReference type="EMBL" id="JH000979">
    <property type="protein sequence ID" value="EGV98411.1"/>
    <property type="molecule type" value="Genomic_DNA"/>
</dbReference>
<accession>G3HZR2</accession>
<sequence>MSPAAVPALQCRPGVASSRAPPENRWLPPWTARSAPRKRARADGTLALEKQGTGEFSMSRRPRKRRTRRRSRWSSRGRDGVATPGIWRYSDSGFSVPAVSVTVRWRLGSRVAMLSPQIANLKMHWADKNCCFLYAHAHWFKV</sequence>
<dbReference type="Proteomes" id="UP000001075">
    <property type="component" value="Unassembled WGS sequence"/>
</dbReference>
<dbReference type="InParanoid" id="G3HZR2"/>
<evidence type="ECO:0000256" key="1">
    <source>
        <dbReference type="SAM" id="MobiDB-lite"/>
    </source>
</evidence>
<reference evidence="3" key="1">
    <citation type="journal article" date="2011" name="Nat. Biotechnol.">
        <title>The genomic sequence of the Chinese hamster ovary (CHO)-K1 cell line.</title>
        <authorList>
            <person name="Xu X."/>
            <person name="Nagarajan H."/>
            <person name="Lewis N.E."/>
            <person name="Pan S."/>
            <person name="Cai Z."/>
            <person name="Liu X."/>
            <person name="Chen W."/>
            <person name="Xie M."/>
            <person name="Wang W."/>
            <person name="Hammond S."/>
            <person name="Andersen M.R."/>
            <person name="Neff N."/>
            <person name="Passarelli B."/>
            <person name="Koh W."/>
            <person name="Fan H.C."/>
            <person name="Wang J."/>
            <person name="Gui Y."/>
            <person name="Lee K.H."/>
            <person name="Betenbaugh M.J."/>
            <person name="Quake S.R."/>
            <person name="Famili I."/>
            <person name="Palsson B.O."/>
            <person name="Wang J."/>
        </authorList>
    </citation>
    <scope>NUCLEOTIDE SEQUENCE [LARGE SCALE GENOMIC DNA]</scope>
    <source>
        <strain evidence="3">CHO K1 cell line</strain>
    </source>
</reference>
<evidence type="ECO:0000313" key="2">
    <source>
        <dbReference type="EMBL" id="EGV98411.1"/>
    </source>
</evidence>
<gene>
    <name evidence="2" type="ORF">I79_016571</name>
</gene>
<feature type="compositionally biased region" description="Basic residues" evidence="1">
    <location>
        <begin position="60"/>
        <end position="75"/>
    </location>
</feature>
<feature type="region of interest" description="Disordered" evidence="1">
    <location>
        <begin position="1"/>
        <end position="79"/>
    </location>
</feature>
<organism evidence="2 3">
    <name type="scientific">Cricetulus griseus</name>
    <name type="common">Chinese hamster</name>
    <name type="synonym">Cricetulus barabensis griseus</name>
    <dbReference type="NCBI Taxonomy" id="10029"/>
    <lineage>
        <taxon>Eukaryota</taxon>
        <taxon>Metazoa</taxon>
        <taxon>Chordata</taxon>
        <taxon>Craniata</taxon>
        <taxon>Vertebrata</taxon>
        <taxon>Euteleostomi</taxon>
        <taxon>Mammalia</taxon>
        <taxon>Eutheria</taxon>
        <taxon>Euarchontoglires</taxon>
        <taxon>Glires</taxon>
        <taxon>Rodentia</taxon>
        <taxon>Myomorpha</taxon>
        <taxon>Muroidea</taxon>
        <taxon>Cricetidae</taxon>
        <taxon>Cricetinae</taxon>
        <taxon>Cricetulus</taxon>
    </lineage>
</organism>
<protein>
    <submittedName>
        <fullName evidence="2">Uncharacterized protein</fullName>
    </submittedName>
</protein>
<dbReference type="AlphaFoldDB" id="G3HZR2"/>
<evidence type="ECO:0000313" key="3">
    <source>
        <dbReference type="Proteomes" id="UP000001075"/>
    </source>
</evidence>
<name>G3HZR2_CRIGR</name>
<proteinExistence type="predicted"/>